<dbReference type="PANTHER" id="PTHR22883">
    <property type="entry name" value="ZINC FINGER DHHC DOMAIN CONTAINING PROTEIN"/>
    <property type="match status" value="1"/>
</dbReference>
<protein>
    <recommendedName>
        <fullName evidence="11">Palmitoyltransferase</fullName>
        <ecNumber evidence="11">2.3.1.225</ecNumber>
    </recommendedName>
</protein>
<feature type="compositionally biased region" description="Basic and acidic residues" evidence="12">
    <location>
        <begin position="172"/>
        <end position="181"/>
    </location>
</feature>
<feature type="transmembrane region" description="Helical" evidence="11">
    <location>
        <begin position="363"/>
        <end position="385"/>
    </location>
</feature>
<evidence type="ECO:0000259" key="13">
    <source>
        <dbReference type="Pfam" id="PF01529"/>
    </source>
</evidence>
<accession>A0AAV9V0N2</accession>
<dbReference type="EC" id="2.3.1.225" evidence="11"/>
<feature type="compositionally biased region" description="Polar residues" evidence="12">
    <location>
        <begin position="66"/>
        <end position="81"/>
    </location>
</feature>
<evidence type="ECO:0000256" key="10">
    <source>
        <dbReference type="ARBA" id="ARBA00048048"/>
    </source>
</evidence>
<comment type="caution">
    <text evidence="14">The sequence shown here is derived from an EMBL/GenBank/DDBJ whole genome shotgun (WGS) entry which is preliminary data.</text>
</comment>
<feature type="region of interest" description="Disordered" evidence="12">
    <location>
        <begin position="160"/>
        <end position="328"/>
    </location>
</feature>
<keyword evidence="7" id="KW-0449">Lipoprotein</keyword>
<feature type="compositionally biased region" description="Polar residues" evidence="12">
    <location>
        <begin position="104"/>
        <end position="114"/>
    </location>
</feature>
<keyword evidence="2 11" id="KW-0808">Transferase</keyword>
<dbReference type="Pfam" id="PF01529">
    <property type="entry name" value="DHHC"/>
    <property type="match status" value="1"/>
</dbReference>
<keyword evidence="6" id="KW-0564">Palmitate</keyword>
<dbReference type="PROSITE" id="PS50216">
    <property type="entry name" value="DHHC"/>
    <property type="match status" value="1"/>
</dbReference>
<keyword evidence="8 11" id="KW-0012">Acyltransferase</keyword>
<evidence type="ECO:0000256" key="5">
    <source>
        <dbReference type="ARBA" id="ARBA00023136"/>
    </source>
</evidence>
<comment type="domain">
    <text evidence="11">The DHHC domain is required for palmitoyltransferase activity.</text>
</comment>
<dbReference type="GO" id="GO:0019706">
    <property type="term" value="F:protein-cysteine S-palmitoyltransferase activity"/>
    <property type="evidence" value="ECO:0007669"/>
    <property type="project" value="UniProtKB-EC"/>
</dbReference>
<feature type="compositionally biased region" description="Polar residues" evidence="12">
    <location>
        <begin position="41"/>
        <end position="50"/>
    </location>
</feature>
<evidence type="ECO:0000256" key="3">
    <source>
        <dbReference type="ARBA" id="ARBA00022692"/>
    </source>
</evidence>
<evidence type="ECO:0000256" key="9">
    <source>
        <dbReference type="ARBA" id="ARBA00023463"/>
    </source>
</evidence>
<evidence type="ECO:0000256" key="2">
    <source>
        <dbReference type="ARBA" id="ARBA00022679"/>
    </source>
</evidence>
<evidence type="ECO:0000256" key="12">
    <source>
        <dbReference type="SAM" id="MobiDB-lite"/>
    </source>
</evidence>
<dbReference type="InterPro" id="IPR039859">
    <property type="entry name" value="PFA4/ZDH16/20/ERF2-like"/>
</dbReference>
<dbReference type="InterPro" id="IPR001594">
    <property type="entry name" value="Palmitoyltrfase_DHHC"/>
</dbReference>
<dbReference type="GO" id="GO:0005794">
    <property type="term" value="C:Golgi apparatus"/>
    <property type="evidence" value="ECO:0007669"/>
    <property type="project" value="TreeGrafter"/>
</dbReference>
<feature type="region of interest" description="Disordered" evidence="12">
    <location>
        <begin position="642"/>
        <end position="705"/>
    </location>
</feature>
<evidence type="ECO:0000256" key="8">
    <source>
        <dbReference type="ARBA" id="ARBA00023315"/>
    </source>
</evidence>
<feature type="transmembrane region" description="Helical" evidence="11">
    <location>
        <begin position="391"/>
        <end position="410"/>
    </location>
</feature>
<feature type="compositionally biased region" description="Polar residues" evidence="12">
    <location>
        <begin position="245"/>
        <end position="289"/>
    </location>
</feature>
<keyword evidence="3 11" id="KW-0812">Transmembrane</keyword>
<feature type="transmembrane region" description="Helical" evidence="11">
    <location>
        <begin position="551"/>
        <end position="576"/>
    </location>
</feature>
<evidence type="ECO:0000313" key="15">
    <source>
        <dbReference type="Proteomes" id="UP001375240"/>
    </source>
</evidence>
<proteinExistence type="inferred from homology"/>
<keyword evidence="15" id="KW-1185">Reference proteome</keyword>
<evidence type="ECO:0000256" key="1">
    <source>
        <dbReference type="ARBA" id="ARBA00004127"/>
    </source>
</evidence>
<evidence type="ECO:0000256" key="11">
    <source>
        <dbReference type="RuleBase" id="RU079119"/>
    </source>
</evidence>
<dbReference type="EMBL" id="JAVHNQ010000003">
    <property type="protein sequence ID" value="KAK6353422.1"/>
    <property type="molecule type" value="Genomic_DNA"/>
</dbReference>
<dbReference type="GO" id="GO:0005783">
    <property type="term" value="C:endoplasmic reticulum"/>
    <property type="evidence" value="ECO:0007669"/>
    <property type="project" value="TreeGrafter"/>
</dbReference>
<feature type="transmembrane region" description="Helical" evidence="11">
    <location>
        <begin position="506"/>
        <end position="531"/>
    </location>
</feature>
<feature type="compositionally biased region" description="Low complexity" evidence="12">
    <location>
        <begin position="667"/>
        <end position="689"/>
    </location>
</feature>
<dbReference type="AlphaFoldDB" id="A0AAV9V0N2"/>
<reference evidence="14 15" key="1">
    <citation type="submission" date="2019-10" db="EMBL/GenBank/DDBJ databases">
        <authorList>
            <person name="Palmer J.M."/>
        </authorList>
    </citation>
    <scope>NUCLEOTIDE SEQUENCE [LARGE SCALE GENOMIC DNA]</scope>
    <source>
        <strain evidence="14 15">TWF696</strain>
    </source>
</reference>
<feature type="domain" description="Palmitoyltransferase DHHC" evidence="13">
    <location>
        <begin position="462"/>
        <end position="587"/>
    </location>
</feature>
<comment type="similarity">
    <text evidence="9">Belongs to the DHHC palmitoyltransferase family. ERF2/ZDHHC9 subfamily.</text>
</comment>
<feature type="region of interest" description="Disordered" evidence="12">
    <location>
        <begin position="1"/>
        <end position="148"/>
    </location>
</feature>
<dbReference type="GO" id="GO:0006612">
    <property type="term" value="P:protein targeting to membrane"/>
    <property type="evidence" value="ECO:0007669"/>
    <property type="project" value="TreeGrafter"/>
</dbReference>
<sequence length="705" mass="76584">MTSNSSIFGTSPTQSRAPTGGFSLSLADMPAAADDGDKHSIISSRMTDINSDFGDENDQVPGLTSAPGSNRNSALSSSLHPTSGIGRPNTRISIGEPQAESAYTRPSTATSMNTAKWGARPRSRGAMTPVGGSFRSSTRPPSAASRTHVPSITSHAFYNPMSSTKLSAQRGKVSEEGDRPSMHSMIAPAVPALPPTSGRASPFKPTATTTTGLVSQPRSSFTPTPNSPDNPFGFHPGQSPLIHHNPSNRTSTQAPSEMDDSNNPFRYSLARQVTGSPTNQTITSASPLRTGSRRSRRSNTNEAPAGQLKEDPREDSQTSTAYPVKMDPEPPVYAGKNYQYFPGNTLFCLGGRWQTARDAPMNILTSTLIIVPVGLFFGFSAPWLWLNVHPALPITFGYVFLVCMSSLIRASVTDPGIFPRNVHPLEYEDGEDPLAVGPPETGWTMIKPNKRRGSQPLEVPVKYCKTCRIWRPPRCHHCRVCDNCIETQDHHCVWLNNCIGRRNYRYFFTFIASATLLGLYLLALSLTHLLLWQKWHNASFVDALQTWRVPFAMVIYAALAATYPLALVGYHVFLLYRGESTREYLNNHKFIPSERHRPFTRSHPLANFVAVLCRPRPPTYVQFKNKHVVGDQRFDAKERLKGRSPFAEQSSPVADAQGTDGSRSRGVSDASAPSAAGDGGAAVASASGPEPSTSNVGAGKKILAS</sequence>
<feature type="compositionally biased region" description="Polar residues" evidence="12">
    <location>
        <begin position="1"/>
        <end position="17"/>
    </location>
</feature>
<dbReference type="Proteomes" id="UP001375240">
    <property type="component" value="Unassembled WGS sequence"/>
</dbReference>
<organism evidence="14 15">
    <name type="scientific">Orbilia brochopaga</name>
    <dbReference type="NCBI Taxonomy" id="3140254"/>
    <lineage>
        <taxon>Eukaryota</taxon>
        <taxon>Fungi</taxon>
        <taxon>Dikarya</taxon>
        <taxon>Ascomycota</taxon>
        <taxon>Pezizomycotina</taxon>
        <taxon>Orbiliomycetes</taxon>
        <taxon>Orbiliales</taxon>
        <taxon>Orbiliaceae</taxon>
        <taxon>Orbilia</taxon>
    </lineage>
</organism>
<comment type="subcellular location">
    <subcellularLocation>
        <location evidence="1">Endomembrane system</location>
        <topology evidence="1">Multi-pass membrane protein</topology>
    </subcellularLocation>
</comment>
<evidence type="ECO:0000313" key="14">
    <source>
        <dbReference type="EMBL" id="KAK6353422.1"/>
    </source>
</evidence>
<comment type="catalytic activity">
    <reaction evidence="10 11">
        <text>L-cysteinyl-[protein] + hexadecanoyl-CoA = S-hexadecanoyl-L-cysteinyl-[protein] + CoA</text>
        <dbReference type="Rhea" id="RHEA:36683"/>
        <dbReference type="Rhea" id="RHEA-COMP:10131"/>
        <dbReference type="Rhea" id="RHEA-COMP:11032"/>
        <dbReference type="ChEBI" id="CHEBI:29950"/>
        <dbReference type="ChEBI" id="CHEBI:57287"/>
        <dbReference type="ChEBI" id="CHEBI:57379"/>
        <dbReference type="ChEBI" id="CHEBI:74151"/>
        <dbReference type="EC" id="2.3.1.225"/>
    </reaction>
</comment>
<keyword evidence="4 11" id="KW-1133">Transmembrane helix</keyword>
<dbReference type="PANTHER" id="PTHR22883:SF43">
    <property type="entry name" value="PALMITOYLTRANSFERASE APP"/>
    <property type="match status" value="1"/>
</dbReference>
<evidence type="ECO:0000256" key="7">
    <source>
        <dbReference type="ARBA" id="ARBA00023288"/>
    </source>
</evidence>
<name>A0AAV9V0N2_9PEZI</name>
<evidence type="ECO:0000256" key="4">
    <source>
        <dbReference type="ARBA" id="ARBA00022989"/>
    </source>
</evidence>
<feature type="compositionally biased region" description="Low complexity" evidence="12">
    <location>
        <begin position="135"/>
        <end position="147"/>
    </location>
</feature>
<keyword evidence="5 11" id="KW-0472">Membrane</keyword>
<evidence type="ECO:0000256" key="6">
    <source>
        <dbReference type="ARBA" id="ARBA00023139"/>
    </source>
</evidence>
<feature type="compositionally biased region" description="Polar residues" evidence="12">
    <location>
        <begin position="206"/>
        <end position="229"/>
    </location>
</feature>
<gene>
    <name evidence="14" type="primary">ERF2</name>
    <name evidence="14" type="ORF">TWF696_005387</name>
</gene>